<dbReference type="PANTHER" id="PTHR11133">
    <property type="entry name" value="SACCHAROPINE DEHYDROGENASE"/>
    <property type="match status" value="1"/>
</dbReference>
<comment type="caution">
    <text evidence="11">The sequence shown here is derived from an EMBL/GenBank/DDBJ whole genome shotgun (WGS) entry which is preliminary data.</text>
</comment>
<dbReference type="Pfam" id="PF16653">
    <property type="entry name" value="Sacchrp_dh_C"/>
    <property type="match status" value="1"/>
</dbReference>
<dbReference type="SMART" id="SM01003">
    <property type="entry name" value="AlaDh_PNT_N"/>
    <property type="match status" value="1"/>
</dbReference>
<keyword evidence="8" id="KW-0812">Transmembrane</keyword>
<dbReference type="PANTHER" id="PTHR11133:SF22">
    <property type="entry name" value="ALPHA-AMINOADIPIC SEMIALDEHYDE SYNTHASE, MITOCHONDRIAL"/>
    <property type="match status" value="1"/>
</dbReference>
<dbReference type="Gene3D" id="3.30.360.10">
    <property type="entry name" value="Dihydrodipicolinate Reductase, domain 2"/>
    <property type="match status" value="1"/>
</dbReference>
<evidence type="ECO:0000256" key="7">
    <source>
        <dbReference type="ARBA" id="ARBA00025744"/>
    </source>
</evidence>
<comment type="pathway">
    <text evidence="2">Amino-acid degradation; L-lysine degradation via saccharopine pathway; glutaryl-CoA from L-lysine: step 2/6.</text>
</comment>
<dbReference type="FunFam" id="3.30.360.10:FF:000008">
    <property type="entry name" value="Alpha-aminoadipic semialdehyde synthase, mitochondrial"/>
    <property type="match status" value="1"/>
</dbReference>
<dbReference type="InterPro" id="IPR007698">
    <property type="entry name" value="AlaDH/PNT_NAD(H)-bd"/>
</dbReference>
<dbReference type="InterPro" id="IPR032095">
    <property type="entry name" value="Sacchrp_dh-like_C"/>
</dbReference>
<evidence type="ECO:0000259" key="10">
    <source>
        <dbReference type="SMART" id="SM01003"/>
    </source>
</evidence>
<dbReference type="SUPFAM" id="SSF55347">
    <property type="entry name" value="Glyceraldehyde-3-phosphate dehydrogenase-like, C-terminal domain"/>
    <property type="match status" value="1"/>
</dbReference>
<evidence type="ECO:0000259" key="9">
    <source>
        <dbReference type="SMART" id="SM01002"/>
    </source>
</evidence>
<keyword evidence="4" id="KW-0560">Oxidoreductase</keyword>
<evidence type="ECO:0000256" key="1">
    <source>
        <dbReference type="ARBA" id="ARBA00004682"/>
    </source>
</evidence>
<dbReference type="Gene3D" id="3.30.70.2690">
    <property type="entry name" value="LOR/SDH bifunctional enzyme, conserved domain"/>
    <property type="match status" value="1"/>
</dbReference>
<dbReference type="InterPro" id="IPR036291">
    <property type="entry name" value="NAD(P)-bd_dom_sf"/>
</dbReference>
<dbReference type="Pfam" id="PF04455">
    <property type="entry name" value="Saccharop_dh_N"/>
    <property type="match status" value="1"/>
</dbReference>
<feature type="domain" description="Alanine dehydrogenase/pyridine nucleotide transhydrogenase N-terminal" evidence="10">
    <location>
        <begin position="8"/>
        <end position="144"/>
    </location>
</feature>
<sequence>MLGNGVVGILSESSNMWERRAPLTPSHCSRLLHGGRGKTGVARIIVQPSTKRIHHDTLYEDVGCEISDDLSECGLIVGIKQPKLEMILPNRAYAFFSHTHKVQKENMSLLDKVLAEKVSLYDYELIIGDHGKRLLAFGKFAGRAGLIDLLSGLGKRYLNLGYSTPFLSLGASYMYSSLAAAKAAVISVGEEIATLGLPSGICPLVFVFTGSGNVSQGAQEIFKLLPHTFVDASKLPELFAMSRDLAQHTPAPKRAFQVYGCLVTCEDMVEPKDPTRRFDKTDYYAHPEHYNPIFHERIAPYASVIVNCMYWEKRFPRLLSTKQLQELMRNGCPLVGISDITCDIGGSIEFVNQSTSIESPFFRYDPFTNLYHYDMEGNGVICLAVDILPTEFAKEASQHFGDILSQFIGSLACTKDISELPSHLRRACIAHGGSLTHLYEYIPRMRNSDSDDMEISPASGHLKKKKYTTLVSLSGHLFDQFLINEALDIIEAAGGSFHLVRCEVGQSANAMSYSELEVGADDSSVLDQIIDSLTSIANPSEKSGVSDKEKNKFSLRIGKVHDCGPEKGDDSKNGPAVLILGAGRVCRPAAELLASTGSSLSWQCFETCVGTYIEETEDVQVIVASLYLKDAEETVEGISNATAIQLDVTDHGSLCKYISKVDIVISLLPPSFHVIIADACLEFKKHLVTASYINDAMSRLDDKAKSAGITILGEMGLDPGIDHMMAMKMINQAHIKGGRIRSFTSYCGGLPSPAAANNPLAYKFSWNPAGAIRAGRNPATYKSLGEIVHIDGNKLYDSAARLQIPDLPAFALECLPNRNSLVYGDLYGIGQEASTIFRGTLRYEGFSDIMGTLAKIGFFNMEAHPMLKEGKKPTYGSFLNELLKTDRSENLDEVMFDAKEMVERLMTLGLCREKATAMKTVKTIKFLGLHENKEIPGTCQSAFDITCLCMEERLAYSKIEQDMVLLHHEVEIDFPDGRPTENHRATLLEFGRINNGRMATAMALTVGIPAAIGALLLLENKIMTRGVIRPLEPEVYVPALDILEAYGFRLLEKMD</sequence>
<dbReference type="Pfam" id="PF05222">
    <property type="entry name" value="AlaDh_PNT_N"/>
    <property type="match status" value="1"/>
</dbReference>
<dbReference type="InterPro" id="IPR007886">
    <property type="entry name" value="AlaDH/PNT_N"/>
</dbReference>
<comment type="pathway">
    <text evidence="1">Amino-acid degradation; L-lysine degradation via saccharopine pathway; glutaryl-CoA from L-lysine: step 1/6.</text>
</comment>
<dbReference type="EMBL" id="DUZY01000007">
    <property type="protein sequence ID" value="DAD44154.1"/>
    <property type="molecule type" value="Genomic_DNA"/>
</dbReference>
<evidence type="ECO:0000313" key="11">
    <source>
        <dbReference type="EMBL" id="DAD44154.1"/>
    </source>
</evidence>
<dbReference type="CDD" id="cd12144">
    <property type="entry name" value="SDH_N_domain"/>
    <property type="match status" value="1"/>
</dbReference>
<dbReference type="FunFam" id="3.30.70.2690:FF:000001">
    <property type="entry name" value="Lysine-ketoglutarate reductase/saccharopine dehydrogenase1"/>
    <property type="match status" value="1"/>
</dbReference>
<gene>
    <name evidence="11" type="ORF">HUJ06_002384</name>
</gene>
<keyword evidence="5" id="KW-0520">NAD</keyword>
<evidence type="ECO:0000313" key="12">
    <source>
        <dbReference type="Proteomes" id="UP000607653"/>
    </source>
</evidence>
<dbReference type="Gene3D" id="1.10.1870.10">
    <property type="entry name" value="Domain 3, Saccharopine reductase"/>
    <property type="match status" value="1"/>
</dbReference>
<dbReference type="GO" id="GO:0033512">
    <property type="term" value="P:L-lysine catabolic process to acetyl-CoA via saccharopine"/>
    <property type="evidence" value="ECO:0007669"/>
    <property type="project" value="UniProtKB-UniPathway"/>
</dbReference>
<dbReference type="GO" id="GO:0016491">
    <property type="term" value="F:oxidoreductase activity"/>
    <property type="evidence" value="ECO:0007669"/>
    <property type="project" value="UniProtKB-KW"/>
</dbReference>
<dbReference type="Proteomes" id="UP000607653">
    <property type="component" value="Unassembled WGS sequence"/>
</dbReference>
<dbReference type="SMART" id="SM01002">
    <property type="entry name" value="AlaDh_PNT_C"/>
    <property type="match status" value="1"/>
</dbReference>
<dbReference type="CDD" id="cd12189">
    <property type="entry name" value="LKR_SDH_like"/>
    <property type="match status" value="1"/>
</dbReference>
<dbReference type="AlphaFoldDB" id="A0A822ZD77"/>
<comment type="similarity">
    <text evidence="7">In the C-terminal section; belongs to the saccharopine dehydrogenase family.</text>
</comment>
<name>A0A822ZD77_NELNU</name>
<keyword evidence="8" id="KW-0472">Membrane</keyword>
<dbReference type="SUPFAM" id="SSF52283">
    <property type="entry name" value="Formate/glycerate dehydrogenase catalytic domain-like"/>
    <property type="match status" value="1"/>
</dbReference>
<evidence type="ECO:0000256" key="6">
    <source>
        <dbReference type="ARBA" id="ARBA00023268"/>
    </source>
</evidence>
<proteinExistence type="inferred from homology"/>
<dbReference type="InterPro" id="IPR005097">
    <property type="entry name" value="Sacchrp_dh_NADP-bd"/>
</dbReference>
<dbReference type="InterPro" id="IPR051168">
    <property type="entry name" value="AASS"/>
</dbReference>
<dbReference type="Pfam" id="PF03435">
    <property type="entry name" value="Sacchrp_dh_NADP"/>
    <property type="match status" value="1"/>
</dbReference>
<protein>
    <recommendedName>
        <fullName evidence="13">Saccharopine dehydrogenase (NAD(+), L-glutamate-forming)</fullName>
    </recommendedName>
</protein>
<keyword evidence="8" id="KW-1133">Transmembrane helix</keyword>
<evidence type="ECO:0000256" key="4">
    <source>
        <dbReference type="ARBA" id="ARBA00023002"/>
    </source>
</evidence>
<evidence type="ECO:0000256" key="8">
    <source>
        <dbReference type="SAM" id="Phobius"/>
    </source>
</evidence>
<dbReference type="InterPro" id="IPR043009">
    <property type="entry name" value="LOR/SDH_bifunc_enz_cons_dom_sf"/>
</dbReference>
<dbReference type="InterPro" id="IPR007545">
    <property type="entry name" value="LOR/SDH_bifunc_enz_cons_dom"/>
</dbReference>
<feature type="transmembrane region" description="Helical" evidence="8">
    <location>
        <begin position="998"/>
        <end position="1018"/>
    </location>
</feature>
<reference evidence="11 12" key="1">
    <citation type="journal article" date="2020" name="Mol. Biol. Evol.">
        <title>Distinct Expression and Methylation Patterns for Genes with Different Fates following a Single Whole-Genome Duplication in Flowering Plants.</title>
        <authorList>
            <person name="Shi T."/>
            <person name="Rahmani R.S."/>
            <person name="Gugger P.F."/>
            <person name="Wang M."/>
            <person name="Li H."/>
            <person name="Zhang Y."/>
            <person name="Li Z."/>
            <person name="Wang Q."/>
            <person name="Van de Peer Y."/>
            <person name="Marchal K."/>
            <person name="Chen J."/>
        </authorList>
    </citation>
    <scope>NUCLEOTIDE SEQUENCE [LARGE SCALE GENOMIC DNA]</scope>
    <source>
        <tissue evidence="11">Leaf</tissue>
    </source>
</reference>
<dbReference type="FunFam" id="3.40.50.720:FF:000284">
    <property type="entry name" value="Lysine-ketoglutarate reductase/saccharopine dehydrogenase1"/>
    <property type="match status" value="1"/>
</dbReference>
<evidence type="ECO:0008006" key="13">
    <source>
        <dbReference type="Google" id="ProtNLM"/>
    </source>
</evidence>
<dbReference type="Gene3D" id="3.40.50.720">
    <property type="entry name" value="NAD(P)-binding Rossmann-like Domain"/>
    <property type="match status" value="2"/>
</dbReference>
<dbReference type="UniPathway" id="UPA00868">
    <property type="reaction ID" value="UER00835"/>
</dbReference>
<evidence type="ECO:0000256" key="2">
    <source>
        <dbReference type="ARBA" id="ARBA00004720"/>
    </source>
</evidence>
<keyword evidence="12" id="KW-1185">Reference proteome</keyword>
<keyword evidence="3" id="KW-0521">NADP</keyword>
<feature type="domain" description="Alanine dehydrogenase/pyridine nucleotide transhydrogenase NAD(H)-binding" evidence="9">
    <location>
        <begin position="184"/>
        <end position="384"/>
    </location>
</feature>
<organism evidence="11 12">
    <name type="scientific">Nelumbo nucifera</name>
    <name type="common">Sacred lotus</name>
    <dbReference type="NCBI Taxonomy" id="4432"/>
    <lineage>
        <taxon>Eukaryota</taxon>
        <taxon>Viridiplantae</taxon>
        <taxon>Streptophyta</taxon>
        <taxon>Embryophyta</taxon>
        <taxon>Tracheophyta</taxon>
        <taxon>Spermatophyta</taxon>
        <taxon>Magnoliopsida</taxon>
        <taxon>Proteales</taxon>
        <taxon>Nelumbonaceae</taxon>
        <taxon>Nelumbo</taxon>
    </lineage>
</organism>
<evidence type="ECO:0000256" key="3">
    <source>
        <dbReference type="ARBA" id="ARBA00022857"/>
    </source>
</evidence>
<accession>A0A822ZD77</accession>
<evidence type="ECO:0000256" key="5">
    <source>
        <dbReference type="ARBA" id="ARBA00023027"/>
    </source>
</evidence>
<dbReference type="SUPFAM" id="SSF51735">
    <property type="entry name" value="NAD(P)-binding Rossmann-fold domains"/>
    <property type="match status" value="1"/>
</dbReference>
<keyword evidence="6" id="KW-0511">Multifunctional enzyme</keyword>